<evidence type="ECO:0000313" key="2">
    <source>
        <dbReference type="Proteomes" id="UP000053263"/>
    </source>
</evidence>
<dbReference type="Proteomes" id="UP000053263">
    <property type="component" value="Unassembled WGS sequence"/>
</dbReference>
<protein>
    <submittedName>
        <fullName evidence="1">Uncharacterized protein</fullName>
    </submittedName>
</protein>
<gene>
    <name evidence="1" type="ORF">PLICRDRAFT_65282</name>
</gene>
<accession>A0A0C9SVC3</accession>
<keyword evidence="2" id="KW-1185">Reference proteome</keyword>
<organism evidence="1 2">
    <name type="scientific">Plicaturopsis crispa FD-325 SS-3</name>
    <dbReference type="NCBI Taxonomy" id="944288"/>
    <lineage>
        <taxon>Eukaryota</taxon>
        <taxon>Fungi</taxon>
        <taxon>Dikarya</taxon>
        <taxon>Basidiomycota</taxon>
        <taxon>Agaricomycotina</taxon>
        <taxon>Agaricomycetes</taxon>
        <taxon>Agaricomycetidae</taxon>
        <taxon>Amylocorticiales</taxon>
        <taxon>Amylocorticiaceae</taxon>
        <taxon>Plicatura</taxon>
        <taxon>Plicaturopsis crispa</taxon>
    </lineage>
</organism>
<reference evidence="1 2" key="1">
    <citation type="submission" date="2014-06" db="EMBL/GenBank/DDBJ databases">
        <title>Evolutionary Origins and Diversification of the Mycorrhizal Mutualists.</title>
        <authorList>
            <consortium name="DOE Joint Genome Institute"/>
            <consortium name="Mycorrhizal Genomics Consortium"/>
            <person name="Kohler A."/>
            <person name="Kuo A."/>
            <person name="Nagy L.G."/>
            <person name="Floudas D."/>
            <person name="Copeland A."/>
            <person name="Barry K.W."/>
            <person name="Cichocki N."/>
            <person name="Veneault-Fourrey C."/>
            <person name="LaButti K."/>
            <person name="Lindquist E.A."/>
            <person name="Lipzen A."/>
            <person name="Lundell T."/>
            <person name="Morin E."/>
            <person name="Murat C."/>
            <person name="Riley R."/>
            <person name="Ohm R."/>
            <person name="Sun H."/>
            <person name="Tunlid A."/>
            <person name="Henrissat B."/>
            <person name="Grigoriev I.V."/>
            <person name="Hibbett D.S."/>
            <person name="Martin F."/>
        </authorList>
    </citation>
    <scope>NUCLEOTIDE SEQUENCE [LARGE SCALE GENOMIC DNA]</scope>
    <source>
        <strain evidence="1 2">FD-325 SS-3</strain>
    </source>
</reference>
<proteinExistence type="predicted"/>
<dbReference type="OrthoDB" id="3254696at2759"/>
<feature type="non-terminal residue" evidence="1">
    <location>
        <position position="1"/>
    </location>
</feature>
<dbReference type="AlphaFoldDB" id="A0A0C9SVC3"/>
<dbReference type="HOGENOM" id="CLU_3056150_0_0_1"/>
<sequence length="54" mass="6110">FRIGGASFYLAQGVTPDIVRLAGRWRSLAFEAYIRAFEQVASRHLVNFTSPRPL</sequence>
<feature type="non-terminal residue" evidence="1">
    <location>
        <position position="54"/>
    </location>
</feature>
<dbReference type="EMBL" id="KN832592">
    <property type="protein sequence ID" value="KII82965.1"/>
    <property type="molecule type" value="Genomic_DNA"/>
</dbReference>
<evidence type="ECO:0000313" key="1">
    <source>
        <dbReference type="EMBL" id="KII82965.1"/>
    </source>
</evidence>
<name>A0A0C9SVC3_PLICR</name>